<dbReference type="EMBL" id="CP012850">
    <property type="protein sequence ID" value="ALI36964.1"/>
    <property type="molecule type" value="Genomic_DNA"/>
</dbReference>
<accession>A0A654LZI1</accession>
<dbReference type="KEGG" id="taa:NMY3_02774"/>
<evidence type="ECO:0000313" key="2">
    <source>
        <dbReference type="Proteomes" id="UP000058925"/>
    </source>
</evidence>
<dbReference type="Proteomes" id="UP000058925">
    <property type="component" value="Chromosome"/>
</dbReference>
<sequence>MYHIRNGSAQLSFDILVPIFPIPLLSSMKLSNLVRPFFLILGKEQLIKQFHTPCFNDNTLIGYTTQIIV</sequence>
<proteinExistence type="predicted"/>
<gene>
    <name evidence="1" type="ORF">NMY3_02774</name>
</gene>
<reference evidence="2" key="1">
    <citation type="submission" date="2015-10" db="EMBL/GenBank/DDBJ databases">
        <title>Niche specialization of a soil ammonia-oxidizing archaeon, Candidatus Nitrosocosmicus oleophilus.</title>
        <authorList>
            <person name="Jung M.-Y."/>
            <person name="Rhee S.-K."/>
        </authorList>
    </citation>
    <scope>NUCLEOTIDE SEQUENCE [LARGE SCALE GENOMIC DNA]</scope>
    <source>
        <strain evidence="2">MY3</strain>
    </source>
</reference>
<evidence type="ECO:0000313" key="1">
    <source>
        <dbReference type="EMBL" id="ALI36964.1"/>
    </source>
</evidence>
<dbReference type="AlphaFoldDB" id="A0A654LZI1"/>
<keyword evidence="2" id="KW-1185">Reference proteome</keyword>
<protein>
    <submittedName>
        <fullName evidence="1">Uncharacterized protein</fullName>
    </submittedName>
</protein>
<name>A0A654LZI1_9ARCH</name>
<organism evidence="1 2">
    <name type="scientific">Candidatus Nitrosocosmicus oleophilus</name>
    <dbReference type="NCBI Taxonomy" id="1353260"/>
    <lineage>
        <taxon>Archaea</taxon>
        <taxon>Nitrososphaerota</taxon>
        <taxon>Nitrososphaeria</taxon>
        <taxon>Nitrososphaerales</taxon>
        <taxon>Nitrososphaeraceae</taxon>
        <taxon>Candidatus Nitrosocosmicus</taxon>
    </lineage>
</organism>